<accession>A0ACC0YLV2</accession>
<dbReference type="EMBL" id="CM047741">
    <property type="protein sequence ID" value="KAJ0038350.1"/>
    <property type="molecule type" value="Genomic_DNA"/>
</dbReference>
<comment type="caution">
    <text evidence="1">The sequence shown here is derived from an EMBL/GenBank/DDBJ whole genome shotgun (WGS) entry which is preliminary data.</text>
</comment>
<evidence type="ECO:0000313" key="2">
    <source>
        <dbReference type="Proteomes" id="UP001163603"/>
    </source>
</evidence>
<protein>
    <submittedName>
        <fullName evidence="1">Uncharacterized protein</fullName>
    </submittedName>
</protein>
<name>A0ACC0YLV2_9ROSI</name>
<organism evidence="1 2">
    <name type="scientific">Pistacia integerrima</name>
    <dbReference type="NCBI Taxonomy" id="434235"/>
    <lineage>
        <taxon>Eukaryota</taxon>
        <taxon>Viridiplantae</taxon>
        <taxon>Streptophyta</taxon>
        <taxon>Embryophyta</taxon>
        <taxon>Tracheophyta</taxon>
        <taxon>Spermatophyta</taxon>
        <taxon>Magnoliopsida</taxon>
        <taxon>eudicotyledons</taxon>
        <taxon>Gunneridae</taxon>
        <taxon>Pentapetalae</taxon>
        <taxon>rosids</taxon>
        <taxon>malvids</taxon>
        <taxon>Sapindales</taxon>
        <taxon>Anacardiaceae</taxon>
        <taxon>Pistacia</taxon>
    </lineage>
</organism>
<keyword evidence="2" id="KW-1185">Reference proteome</keyword>
<dbReference type="Proteomes" id="UP001163603">
    <property type="component" value="Chromosome 6"/>
</dbReference>
<evidence type="ECO:0000313" key="1">
    <source>
        <dbReference type="EMBL" id="KAJ0038350.1"/>
    </source>
</evidence>
<reference evidence="2" key="1">
    <citation type="journal article" date="2023" name="G3 (Bethesda)">
        <title>Genome assembly and association tests identify interacting loci associated with vigor, precocity, and sex in interspecific pistachio rootstocks.</title>
        <authorList>
            <person name="Palmer W."/>
            <person name="Jacygrad E."/>
            <person name="Sagayaradj S."/>
            <person name="Cavanaugh K."/>
            <person name="Han R."/>
            <person name="Bertier L."/>
            <person name="Beede B."/>
            <person name="Kafkas S."/>
            <person name="Golino D."/>
            <person name="Preece J."/>
            <person name="Michelmore R."/>
        </authorList>
    </citation>
    <scope>NUCLEOTIDE SEQUENCE [LARGE SCALE GENOMIC DNA]</scope>
</reference>
<sequence>MPTVEATVVIWVENYLPPTCQQDFLQVNFVLRLWESCRNASVTLLARKNVMWDKDSAVFSVIIVVLAYS</sequence>
<proteinExistence type="predicted"/>
<gene>
    <name evidence="1" type="ORF">Pint_23672</name>
</gene>